<dbReference type="OrthoDB" id="9799036at2"/>
<accession>A0A5C9A2Q3</accession>
<dbReference type="Gene3D" id="3.10.129.10">
    <property type="entry name" value="Hotdog Thioesterase"/>
    <property type="match status" value="1"/>
</dbReference>
<keyword evidence="2" id="KW-0378">Hydrolase</keyword>
<evidence type="ECO:0000256" key="1">
    <source>
        <dbReference type="ARBA" id="ARBA00005953"/>
    </source>
</evidence>
<dbReference type="PANTHER" id="PTHR31793:SF27">
    <property type="entry name" value="NOVEL THIOESTERASE SUPERFAMILY DOMAIN AND SAPOSIN A-TYPE DOMAIN CONTAINING PROTEIN (0610012H03RIK)"/>
    <property type="match status" value="1"/>
</dbReference>
<dbReference type="EMBL" id="VRYZ01000002">
    <property type="protein sequence ID" value="TXS93611.1"/>
    <property type="molecule type" value="Genomic_DNA"/>
</dbReference>
<evidence type="ECO:0000313" key="3">
    <source>
        <dbReference type="EMBL" id="TXS93611.1"/>
    </source>
</evidence>
<dbReference type="InterPro" id="IPR029069">
    <property type="entry name" value="HotDog_dom_sf"/>
</dbReference>
<comment type="similarity">
    <text evidence="1">Belongs to the 4-hydroxybenzoyl-CoA thioesterase family.</text>
</comment>
<gene>
    <name evidence="3" type="ORF">FVW59_04800</name>
</gene>
<dbReference type="CDD" id="cd00586">
    <property type="entry name" value="4HBT"/>
    <property type="match status" value="1"/>
</dbReference>
<dbReference type="Pfam" id="PF13279">
    <property type="entry name" value="4HBT_2"/>
    <property type="match status" value="1"/>
</dbReference>
<dbReference type="PANTHER" id="PTHR31793">
    <property type="entry name" value="4-HYDROXYBENZOYL-COA THIOESTERASE FAMILY MEMBER"/>
    <property type="match status" value="1"/>
</dbReference>
<dbReference type="Proteomes" id="UP000321933">
    <property type="component" value="Unassembled WGS sequence"/>
</dbReference>
<organism evidence="3 4">
    <name type="scientific">Parahaliea aestuarii</name>
    <dbReference type="NCBI Taxonomy" id="1852021"/>
    <lineage>
        <taxon>Bacteria</taxon>
        <taxon>Pseudomonadati</taxon>
        <taxon>Pseudomonadota</taxon>
        <taxon>Gammaproteobacteria</taxon>
        <taxon>Cellvibrionales</taxon>
        <taxon>Halieaceae</taxon>
        <taxon>Parahaliea</taxon>
    </lineage>
</organism>
<dbReference type="GO" id="GO:0047617">
    <property type="term" value="F:fatty acyl-CoA hydrolase activity"/>
    <property type="evidence" value="ECO:0007669"/>
    <property type="project" value="TreeGrafter"/>
</dbReference>
<dbReference type="InterPro" id="IPR050563">
    <property type="entry name" value="4-hydroxybenzoyl-CoA_TE"/>
</dbReference>
<proteinExistence type="inferred from homology"/>
<protein>
    <submittedName>
        <fullName evidence="3">Acyl-CoA thioesterase</fullName>
    </submittedName>
</protein>
<dbReference type="AlphaFoldDB" id="A0A5C9A2Q3"/>
<reference evidence="3 4" key="1">
    <citation type="submission" date="2019-08" db="EMBL/GenBank/DDBJ databases">
        <title>Parahaliea maris sp. nov., isolated from the surface seawater.</title>
        <authorList>
            <person name="Liu Y."/>
        </authorList>
    </citation>
    <scope>NUCLEOTIDE SEQUENCE [LARGE SCALE GENOMIC DNA]</scope>
    <source>
        <strain evidence="3 4">S2-26</strain>
    </source>
</reference>
<comment type="caution">
    <text evidence="3">The sequence shown here is derived from an EMBL/GenBank/DDBJ whole genome shotgun (WGS) entry which is preliminary data.</text>
</comment>
<evidence type="ECO:0000256" key="2">
    <source>
        <dbReference type="ARBA" id="ARBA00022801"/>
    </source>
</evidence>
<dbReference type="SUPFAM" id="SSF54637">
    <property type="entry name" value="Thioesterase/thiol ester dehydrase-isomerase"/>
    <property type="match status" value="1"/>
</dbReference>
<name>A0A5C9A2Q3_9GAMM</name>
<keyword evidence="4" id="KW-1185">Reference proteome</keyword>
<evidence type="ECO:0000313" key="4">
    <source>
        <dbReference type="Proteomes" id="UP000321933"/>
    </source>
</evidence>
<sequence length="151" mass="16359">MAPPKAFSDTLAVRYSDTDAQGHLYFANYMIYADEVAGHYMASLGLPAMNPQQAPCFFFTVNINCDFIGECVAGDRVLVSVGYRRLGRSSAELGFHLANAASGETLAAGTITQVFVDKDTRRSCAMPADYRQAILRAQPELLPPGKSDPES</sequence>